<keyword evidence="2" id="KW-1185">Reference proteome</keyword>
<name>A0ABR2A0L7_9ROSI</name>
<evidence type="ECO:0000313" key="1">
    <source>
        <dbReference type="EMBL" id="KAK8486537.1"/>
    </source>
</evidence>
<protein>
    <submittedName>
        <fullName evidence="1">Uncharacterized protein</fullName>
    </submittedName>
</protein>
<organism evidence="1 2">
    <name type="scientific">Hibiscus sabdariffa</name>
    <name type="common">roselle</name>
    <dbReference type="NCBI Taxonomy" id="183260"/>
    <lineage>
        <taxon>Eukaryota</taxon>
        <taxon>Viridiplantae</taxon>
        <taxon>Streptophyta</taxon>
        <taxon>Embryophyta</taxon>
        <taxon>Tracheophyta</taxon>
        <taxon>Spermatophyta</taxon>
        <taxon>Magnoliopsida</taxon>
        <taxon>eudicotyledons</taxon>
        <taxon>Gunneridae</taxon>
        <taxon>Pentapetalae</taxon>
        <taxon>rosids</taxon>
        <taxon>malvids</taxon>
        <taxon>Malvales</taxon>
        <taxon>Malvaceae</taxon>
        <taxon>Malvoideae</taxon>
        <taxon>Hibiscus</taxon>
    </lineage>
</organism>
<proteinExistence type="predicted"/>
<sequence>MIPCVTPPNSIAVSAKSMEKTVLDIRLTALFKTVVLKAIASQMRELSRTSARSCSTLLFLKYWHPRQSGVVRLQDMGGFLWPWLRTKLL</sequence>
<gene>
    <name evidence="1" type="ORF">V6N11_021458</name>
</gene>
<reference evidence="1 2" key="1">
    <citation type="journal article" date="2024" name="G3 (Bethesda)">
        <title>Genome assembly of Hibiscus sabdariffa L. provides insights into metabolisms of medicinal natural products.</title>
        <authorList>
            <person name="Kim T."/>
        </authorList>
    </citation>
    <scope>NUCLEOTIDE SEQUENCE [LARGE SCALE GENOMIC DNA]</scope>
    <source>
        <strain evidence="1">TK-2024</strain>
        <tissue evidence="1">Old leaves</tissue>
    </source>
</reference>
<evidence type="ECO:0000313" key="2">
    <source>
        <dbReference type="Proteomes" id="UP001396334"/>
    </source>
</evidence>
<dbReference type="EMBL" id="JBBPBN010000438">
    <property type="protein sequence ID" value="KAK8486537.1"/>
    <property type="molecule type" value="Genomic_DNA"/>
</dbReference>
<dbReference type="Proteomes" id="UP001396334">
    <property type="component" value="Unassembled WGS sequence"/>
</dbReference>
<accession>A0ABR2A0L7</accession>
<comment type="caution">
    <text evidence="1">The sequence shown here is derived from an EMBL/GenBank/DDBJ whole genome shotgun (WGS) entry which is preliminary data.</text>
</comment>